<dbReference type="PRINTS" id="PR00320">
    <property type="entry name" value="GPROTEINBRPT"/>
</dbReference>
<dbReference type="InterPro" id="IPR036322">
    <property type="entry name" value="WD40_repeat_dom_sf"/>
</dbReference>
<protein>
    <recommendedName>
        <fullName evidence="8">Periodic tryptophan protein 1-like protein</fullName>
    </recommendedName>
</protein>
<dbReference type="Proteomes" id="UP000625711">
    <property type="component" value="Unassembled WGS sequence"/>
</dbReference>
<dbReference type="InterPro" id="IPR015943">
    <property type="entry name" value="WD40/YVTN_repeat-like_dom_sf"/>
</dbReference>
<dbReference type="SMART" id="SM00320">
    <property type="entry name" value="WD40"/>
    <property type="match status" value="6"/>
</dbReference>
<organism evidence="6 7">
    <name type="scientific">Rhynchophorus ferrugineus</name>
    <name type="common">Red palm weevil</name>
    <name type="synonym">Curculio ferrugineus</name>
    <dbReference type="NCBI Taxonomy" id="354439"/>
    <lineage>
        <taxon>Eukaryota</taxon>
        <taxon>Metazoa</taxon>
        <taxon>Ecdysozoa</taxon>
        <taxon>Arthropoda</taxon>
        <taxon>Hexapoda</taxon>
        <taxon>Insecta</taxon>
        <taxon>Pterygota</taxon>
        <taxon>Neoptera</taxon>
        <taxon>Endopterygota</taxon>
        <taxon>Coleoptera</taxon>
        <taxon>Polyphaga</taxon>
        <taxon>Cucujiformia</taxon>
        <taxon>Curculionidae</taxon>
        <taxon>Dryophthorinae</taxon>
        <taxon>Rhynchophorus</taxon>
    </lineage>
</organism>
<dbReference type="InterPro" id="IPR001680">
    <property type="entry name" value="WD40_rpt"/>
</dbReference>
<keyword evidence="7" id="KW-1185">Reference proteome</keyword>
<proteinExistence type="predicted"/>
<evidence type="ECO:0000256" key="1">
    <source>
        <dbReference type="ARBA" id="ARBA00022553"/>
    </source>
</evidence>
<dbReference type="OrthoDB" id="270624at2759"/>
<dbReference type="SUPFAM" id="SSF50978">
    <property type="entry name" value="WD40 repeat-like"/>
    <property type="match status" value="1"/>
</dbReference>
<dbReference type="Pfam" id="PF00400">
    <property type="entry name" value="WD40"/>
    <property type="match status" value="2"/>
</dbReference>
<accession>A0A834M6Q4</accession>
<evidence type="ECO:0000256" key="3">
    <source>
        <dbReference type="ARBA" id="ARBA00022737"/>
    </source>
</evidence>
<reference evidence="6" key="1">
    <citation type="submission" date="2020-08" db="EMBL/GenBank/DDBJ databases">
        <title>Genome sequencing and assembly of the red palm weevil Rhynchophorus ferrugineus.</title>
        <authorList>
            <person name="Dias G.B."/>
            <person name="Bergman C.M."/>
            <person name="Manee M."/>
        </authorList>
    </citation>
    <scope>NUCLEOTIDE SEQUENCE</scope>
    <source>
        <strain evidence="6">AA-2017</strain>
        <tissue evidence="6">Whole larva</tissue>
    </source>
</reference>
<name>A0A834M6Q4_RHYFE</name>
<dbReference type="InterPro" id="IPR020472">
    <property type="entry name" value="WD40_PAC1"/>
</dbReference>
<feature type="repeat" description="WD" evidence="4">
    <location>
        <begin position="338"/>
        <end position="380"/>
    </location>
</feature>
<evidence type="ECO:0000313" key="6">
    <source>
        <dbReference type="EMBL" id="KAF7273971.1"/>
    </source>
</evidence>
<evidence type="ECO:0008006" key="8">
    <source>
        <dbReference type="Google" id="ProtNLM"/>
    </source>
</evidence>
<keyword evidence="5" id="KW-0175">Coiled coil</keyword>
<dbReference type="AlphaFoldDB" id="A0A834M6Q4"/>
<dbReference type="InterPro" id="IPR044285">
    <property type="entry name" value="PWP1"/>
</dbReference>
<dbReference type="PROSITE" id="PS00678">
    <property type="entry name" value="WD_REPEATS_1"/>
    <property type="match status" value="1"/>
</dbReference>
<dbReference type="InterPro" id="IPR019775">
    <property type="entry name" value="WD40_repeat_CS"/>
</dbReference>
<sequence>MENNSETNINFVPCLKWVKKGVASTTPSNVQLSKNELVQIINDTKEKLNIATNNESMEADNNEDEFNLAEYDNEDENQTAHALGIHSLAELPTEAEDHFSESDDSEKEDDIIKTTDNLILVGHVEGDAAVLEVYVYNEEEESLYVHHDFLLPSFPLCLEWLNYEPKQPKGNYCAVGSMTPIIEVWDLDVMNCIEPAFKLGKTASVKKRREAVGHTDAVLALAWNRTFEHILASGSVDQSILLWDMENQTPSSTVKVFQEKVQCLEWHKFEGQTLLAGGCDNTARVFDCRTPDNHQTWQISGEAERLLWNPLQPFMFLAGTSNGYVECFDCRKGKLWSLEAHQKEVTGLAISGQCPGLLVTASPDETVKTWDFTEDNTPRLVHEKEFGIGNIHCLELCPDLPFVISVGGDKKSNNFSVFDLQNIDPVTHTFGSRDLIQLESEETDK</sequence>
<evidence type="ECO:0000313" key="7">
    <source>
        <dbReference type="Proteomes" id="UP000625711"/>
    </source>
</evidence>
<keyword evidence="1" id="KW-0597">Phosphoprotein</keyword>
<gene>
    <name evidence="6" type="ORF">GWI33_013347</name>
</gene>
<keyword evidence="2 4" id="KW-0853">WD repeat</keyword>
<dbReference type="GO" id="GO:0006364">
    <property type="term" value="P:rRNA processing"/>
    <property type="evidence" value="ECO:0007669"/>
    <property type="project" value="InterPro"/>
</dbReference>
<dbReference type="PANTHER" id="PTHR14091:SF0">
    <property type="entry name" value="PERIODIC TRYPTOPHAN PROTEIN 1 HOMOLOG"/>
    <property type="match status" value="1"/>
</dbReference>
<dbReference type="EMBL" id="JAACXV010013200">
    <property type="protein sequence ID" value="KAF7273971.1"/>
    <property type="molecule type" value="Genomic_DNA"/>
</dbReference>
<dbReference type="PANTHER" id="PTHR14091">
    <property type="entry name" value="PERIODIC TRYPTOPHAN PROTEIN 1"/>
    <property type="match status" value="1"/>
</dbReference>
<evidence type="ECO:0000256" key="4">
    <source>
        <dbReference type="PROSITE-ProRule" id="PRU00221"/>
    </source>
</evidence>
<feature type="repeat" description="WD" evidence="4">
    <location>
        <begin position="211"/>
        <end position="253"/>
    </location>
</feature>
<keyword evidence="3" id="KW-0677">Repeat</keyword>
<evidence type="ECO:0000256" key="2">
    <source>
        <dbReference type="ARBA" id="ARBA00022574"/>
    </source>
</evidence>
<dbReference type="Gene3D" id="2.130.10.10">
    <property type="entry name" value="YVTN repeat-like/Quinoprotein amine dehydrogenase"/>
    <property type="match status" value="1"/>
</dbReference>
<feature type="coiled-coil region" evidence="5">
    <location>
        <begin position="34"/>
        <end position="74"/>
    </location>
</feature>
<dbReference type="PROSITE" id="PS50294">
    <property type="entry name" value="WD_REPEATS_REGION"/>
    <property type="match status" value="2"/>
</dbReference>
<dbReference type="PROSITE" id="PS50082">
    <property type="entry name" value="WD_REPEATS_2"/>
    <property type="match status" value="2"/>
</dbReference>
<evidence type="ECO:0000256" key="5">
    <source>
        <dbReference type="SAM" id="Coils"/>
    </source>
</evidence>
<dbReference type="GO" id="GO:0005634">
    <property type="term" value="C:nucleus"/>
    <property type="evidence" value="ECO:0007669"/>
    <property type="project" value="TreeGrafter"/>
</dbReference>
<comment type="caution">
    <text evidence="6">The sequence shown here is derived from an EMBL/GenBank/DDBJ whole genome shotgun (WGS) entry which is preliminary data.</text>
</comment>